<feature type="transmembrane region" description="Helical" evidence="2">
    <location>
        <begin position="20"/>
        <end position="40"/>
    </location>
</feature>
<sequence length="98" mass="10620">PSDAPTNVTVVTASITYFRVTWLGITFAFLSGYDVIYWEVNDTSSEKILRVNSTNENFADVTGLNPLTDYTVQVAAVGRDNETGPRSLSVNITTLGGL</sequence>
<keyword evidence="2" id="KW-0472">Membrane</keyword>
<protein>
    <recommendedName>
        <fullName evidence="3">Fibronectin type-III domain-containing protein</fullName>
    </recommendedName>
</protein>
<dbReference type="InterPro" id="IPR003961">
    <property type="entry name" value="FN3_dom"/>
</dbReference>
<evidence type="ECO:0000313" key="5">
    <source>
        <dbReference type="Proteomes" id="UP001163046"/>
    </source>
</evidence>
<dbReference type="Proteomes" id="UP001163046">
    <property type="component" value="Unassembled WGS sequence"/>
</dbReference>
<dbReference type="SUPFAM" id="SSF49265">
    <property type="entry name" value="Fibronectin type III"/>
    <property type="match status" value="1"/>
</dbReference>
<keyword evidence="1" id="KW-0677">Repeat</keyword>
<keyword evidence="2" id="KW-1133">Transmembrane helix</keyword>
<dbReference type="InterPro" id="IPR036116">
    <property type="entry name" value="FN3_sf"/>
</dbReference>
<dbReference type="InterPro" id="IPR013783">
    <property type="entry name" value="Ig-like_fold"/>
</dbReference>
<dbReference type="CDD" id="cd00063">
    <property type="entry name" value="FN3"/>
    <property type="match status" value="1"/>
</dbReference>
<name>A0A9X0CWX2_9CNID</name>
<dbReference type="EMBL" id="MU826365">
    <property type="protein sequence ID" value="KAJ7378555.1"/>
    <property type="molecule type" value="Genomic_DNA"/>
</dbReference>
<comment type="caution">
    <text evidence="4">The sequence shown here is derived from an EMBL/GenBank/DDBJ whole genome shotgun (WGS) entry which is preliminary data.</text>
</comment>
<gene>
    <name evidence="4" type="ORF">OS493_022541</name>
</gene>
<evidence type="ECO:0000256" key="1">
    <source>
        <dbReference type="ARBA" id="ARBA00022737"/>
    </source>
</evidence>
<keyword evidence="5" id="KW-1185">Reference proteome</keyword>
<dbReference type="PROSITE" id="PS50853">
    <property type="entry name" value="FN3"/>
    <property type="match status" value="1"/>
</dbReference>
<organism evidence="4 5">
    <name type="scientific">Desmophyllum pertusum</name>
    <dbReference type="NCBI Taxonomy" id="174260"/>
    <lineage>
        <taxon>Eukaryota</taxon>
        <taxon>Metazoa</taxon>
        <taxon>Cnidaria</taxon>
        <taxon>Anthozoa</taxon>
        <taxon>Hexacorallia</taxon>
        <taxon>Scleractinia</taxon>
        <taxon>Caryophylliina</taxon>
        <taxon>Caryophylliidae</taxon>
        <taxon>Desmophyllum</taxon>
    </lineage>
</organism>
<dbReference type="FunFam" id="2.60.40.10:FF:000028">
    <property type="entry name" value="Neuronal cell adhesion molecule"/>
    <property type="match status" value="1"/>
</dbReference>
<feature type="domain" description="Fibronectin type-III" evidence="3">
    <location>
        <begin position="4"/>
        <end position="97"/>
    </location>
</feature>
<evidence type="ECO:0000313" key="4">
    <source>
        <dbReference type="EMBL" id="KAJ7378555.1"/>
    </source>
</evidence>
<evidence type="ECO:0000256" key="2">
    <source>
        <dbReference type="SAM" id="Phobius"/>
    </source>
</evidence>
<evidence type="ECO:0000259" key="3">
    <source>
        <dbReference type="PROSITE" id="PS50853"/>
    </source>
</evidence>
<dbReference type="AlphaFoldDB" id="A0A9X0CWX2"/>
<keyword evidence="2" id="KW-0812">Transmembrane</keyword>
<accession>A0A9X0CWX2</accession>
<feature type="non-terminal residue" evidence="4">
    <location>
        <position position="1"/>
    </location>
</feature>
<proteinExistence type="predicted"/>
<reference evidence="4" key="1">
    <citation type="submission" date="2023-01" db="EMBL/GenBank/DDBJ databases">
        <title>Genome assembly of the deep-sea coral Lophelia pertusa.</title>
        <authorList>
            <person name="Herrera S."/>
            <person name="Cordes E."/>
        </authorList>
    </citation>
    <scope>NUCLEOTIDE SEQUENCE</scope>
    <source>
        <strain evidence="4">USNM1676648</strain>
        <tissue evidence="4">Polyp</tissue>
    </source>
</reference>
<dbReference type="SMART" id="SM00060">
    <property type="entry name" value="FN3"/>
    <property type="match status" value="1"/>
</dbReference>
<dbReference type="Gene3D" id="2.60.40.10">
    <property type="entry name" value="Immunoglobulins"/>
    <property type="match status" value="1"/>
</dbReference>
<dbReference type="Pfam" id="PF00041">
    <property type="entry name" value="fn3"/>
    <property type="match status" value="1"/>
</dbReference>